<dbReference type="InterPro" id="IPR036390">
    <property type="entry name" value="WH_DNA-bd_sf"/>
</dbReference>
<accession>A0A1G1XTG7</accession>
<sequence>MLEQLFGSQSRSKLLQLFLSNPEGKFFVRELTRMLNSQINAVRRELQNLQELGIIKAVEKEKDKEGKETNRKFYQANIKFILFPELKSIFQKAQFLLEKNFANAVRKTGKVFYLALTGFFVGSKEIPIDLLIVGKLNKRKFEKILKNFEKDFRREINYTLLEKEEFEYRRSVADKFLYAILDAEKIVMVDEIFNKLAVLNEEE</sequence>
<dbReference type="AlphaFoldDB" id="A0A1G1XTG7"/>
<name>A0A1G1XTG7_9BACT</name>
<dbReference type="Gene3D" id="1.10.10.10">
    <property type="entry name" value="Winged helix-like DNA-binding domain superfamily/Winged helix DNA-binding domain"/>
    <property type="match status" value="1"/>
</dbReference>
<dbReference type="EMBL" id="MHIA01000004">
    <property type="protein sequence ID" value="OGY42900.1"/>
    <property type="molecule type" value="Genomic_DNA"/>
</dbReference>
<dbReference type="InterPro" id="IPR036388">
    <property type="entry name" value="WH-like_DNA-bd_sf"/>
</dbReference>
<evidence type="ECO:0000313" key="1">
    <source>
        <dbReference type="EMBL" id="OGY42900.1"/>
    </source>
</evidence>
<dbReference type="Proteomes" id="UP000176260">
    <property type="component" value="Unassembled WGS sequence"/>
</dbReference>
<organism evidence="1 2">
    <name type="scientific">Candidatus Buchananbacteria bacterium RBG_13_39_9</name>
    <dbReference type="NCBI Taxonomy" id="1797531"/>
    <lineage>
        <taxon>Bacteria</taxon>
        <taxon>Candidatus Buchananiibacteriota</taxon>
    </lineage>
</organism>
<comment type="caution">
    <text evidence="1">The sequence shown here is derived from an EMBL/GenBank/DDBJ whole genome shotgun (WGS) entry which is preliminary data.</text>
</comment>
<dbReference type="SUPFAM" id="SSF46785">
    <property type="entry name" value="Winged helix' DNA-binding domain"/>
    <property type="match status" value="1"/>
</dbReference>
<evidence type="ECO:0000313" key="2">
    <source>
        <dbReference type="Proteomes" id="UP000176260"/>
    </source>
</evidence>
<protein>
    <recommendedName>
        <fullName evidence="3">HTH arsR-type domain-containing protein</fullName>
    </recommendedName>
</protein>
<reference evidence="1 2" key="1">
    <citation type="journal article" date="2016" name="Nat. Commun.">
        <title>Thousands of microbial genomes shed light on interconnected biogeochemical processes in an aquifer system.</title>
        <authorList>
            <person name="Anantharaman K."/>
            <person name="Brown C.T."/>
            <person name="Hug L.A."/>
            <person name="Sharon I."/>
            <person name="Castelle C.J."/>
            <person name="Probst A.J."/>
            <person name="Thomas B.C."/>
            <person name="Singh A."/>
            <person name="Wilkins M.J."/>
            <person name="Karaoz U."/>
            <person name="Brodie E.L."/>
            <person name="Williams K.H."/>
            <person name="Hubbard S.S."/>
            <person name="Banfield J.F."/>
        </authorList>
    </citation>
    <scope>NUCLEOTIDE SEQUENCE [LARGE SCALE GENOMIC DNA]</scope>
</reference>
<evidence type="ECO:0008006" key="3">
    <source>
        <dbReference type="Google" id="ProtNLM"/>
    </source>
</evidence>
<gene>
    <name evidence="1" type="ORF">A2Y67_03455</name>
</gene>
<proteinExistence type="predicted"/>